<dbReference type="Pfam" id="PF03703">
    <property type="entry name" value="bPH_2"/>
    <property type="match status" value="1"/>
</dbReference>
<sequence>MTEIGPSPAPAADAPPARSPETWAERAGLLGAAGLKPVSEKLIPARYLSQAVGAVLSLALVAGCVWLVIRFDWWWMWILAILPVLWTLPGLLLTPRRVRALGYLDGEHELVTASGLMFRSVTTTPYGRVQSVEINEGPIARRFGIARLTFSTASTDSGGWIDGLPREEAERLKELLTRRGIERMQSL</sequence>
<name>A0ABT0QVY9_9MICO</name>
<keyword evidence="1" id="KW-0812">Transmembrane</keyword>
<comment type="caution">
    <text evidence="3">The sequence shown here is derived from an EMBL/GenBank/DDBJ whole genome shotgun (WGS) entry which is preliminary data.</text>
</comment>
<feature type="transmembrane region" description="Helical" evidence="1">
    <location>
        <begin position="74"/>
        <end position="93"/>
    </location>
</feature>
<accession>A0ABT0QVY9</accession>
<dbReference type="PANTHER" id="PTHR34473:SF2">
    <property type="entry name" value="UPF0699 TRANSMEMBRANE PROTEIN YDBT"/>
    <property type="match status" value="1"/>
</dbReference>
<dbReference type="PANTHER" id="PTHR34473">
    <property type="entry name" value="UPF0699 TRANSMEMBRANE PROTEIN YDBS"/>
    <property type="match status" value="1"/>
</dbReference>
<evidence type="ECO:0000313" key="4">
    <source>
        <dbReference type="Proteomes" id="UP001203761"/>
    </source>
</evidence>
<protein>
    <submittedName>
        <fullName evidence="3">PH domain-containing protein</fullName>
    </submittedName>
</protein>
<evidence type="ECO:0000256" key="1">
    <source>
        <dbReference type="SAM" id="Phobius"/>
    </source>
</evidence>
<dbReference type="InterPro" id="IPR005182">
    <property type="entry name" value="YdbS-like_PH"/>
</dbReference>
<feature type="transmembrane region" description="Helical" evidence="1">
    <location>
        <begin position="47"/>
        <end position="68"/>
    </location>
</feature>
<reference evidence="3" key="1">
    <citation type="submission" date="2022-02" db="EMBL/GenBank/DDBJ databases">
        <authorList>
            <person name="Lee M."/>
            <person name="Kim S.-J."/>
            <person name="Jung M.-Y."/>
        </authorList>
    </citation>
    <scope>NUCLEOTIDE SEQUENCE</scope>
    <source>
        <strain evidence="3">JHP9</strain>
    </source>
</reference>
<dbReference type="RefSeq" id="WP_249735991.1">
    <property type="nucleotide sequence ID" value="NZ_JAKNCJ010000001.1"/>
</dbReference>
<organism evidence="3 4">
    <name type="scientific">Brachybacterium equifaecis</name>
    <dbReference type="NCBI Taxonomy" id="2910770"/>
    <lineage>
        <taxon>Bacteria</taxon>
        <taxon>Bacillati</taxon>
        <taxon>Actinomycetota</taxon>
        <taxon>Actinomycetes</taxon>
        <taxon>Micrococcales</taxon>
        <taxon>Dermabacteraceae</taxon>
        <taxon>Brachybacterium</taxon>
    </lineage>
</organism>
<keyword evidence="1" id="KW-1133">Transmembrane helix</keyword>
<proteinExistence type="predicted"/>
<evidence type="ECO:0000313" key="3">
    <source>
        <dbReference type="EMBL" id="MCL6421828.1"/>
    </source>
</evidence>
<dbReference type="Proteomes" id="UP001203761">
    <property type="component" value="Unassembled WGS sequence"/>
</dbReference>
<keyword evidence="1" id="KW-0472">Membrane</keyword>
<evidence type="ECO:0000259" key="2">
    <source>
        <dbReference type="Pfam" id="PF03703"/>
    </source>
</evidence>
<dbReference type="EMBL" id="JAKNCJ010000001">
    <property type="protein sequence ID" value="MCL6421828.1"/>
    <property type="molecule type" value="Genomic_DNA"/>
</dbReference>
<feature type="domain" description="YdbS-like PH" evidence="2">
    <location>
        <begin position="99"/>
        <end position="175"/>
    </location>
</feature>
<gene>
    <name evidence="3" type="ORF">Bequi_00260</name>
</gene>
<keyword evidence="4" id="KW-1185">Reference proteome</keyword>